<dbReference type="RefSeq" id="XP_024332206.1">
    <property type="nucleotide sequence ID" value="XM_024475042.1"/>
</dbReference>
<dbReference type="AlphaFoldDB" id="A0A0F9ZGR9"/>
<proteinExistence type="predicted"/>
<dbReference type="Proteomes" id="UP000034350">
    <property type="component" value="Unassembled WGS sequence"/>
</dbReference>
<evidence type="ECO:0000313" key="2">
    <source>
        <dbReference type="Proteomes" id="UP000034350"/>
    </source>
</evidence>
<reference evidence="1 2" key="1">
    <citation type="journal article" date="2015" name="Environ. Microbiol.">
        <title>Genome analyses suggest the presence of polyploidy and recent human-driven expansions in eight global populations of the honeybee pathogen Nosema ceranae.</title>
        <authorList>
            <person name="Pelin A."/>
            <person name="Selman M."/>
            <person name="Aris-Brosou S."/>
            <person name="Farinelli L."/>
            <person name="Corradi N."/>
        </authorList>
    </citation>
    <scope>NUCLEOTIDE SEQUENCE [LARGE SCALE GENOMIC DNA]</scope>
    <source>
        <strain evidence="1 2">PA08 1199</strain>
    </source>
</reference>
<dbReference type="EMBL" id="JPQZ01000003">
    <property type="protein sequence ID" value="KKO76464.1"/>
    <property type="molecule type" value="Genomic_DNA"/>
</dbReference>
<protein>
    <submittedName>
        <fullName evidence="1">Uncharacterized protein</fullName>
    </submittedName>
</protein>
<accession>A0A0F9ZGR9</accession>
<gene>
    <name evidence="1" type="ORF">AAJ76_3000132534</name>
</gene>
<dbReference type="VEuPathDB" id="MicrosporidiaDB:AAJ76_3000132534"/>
<sequence>MFEKLKELEATLKNFRKGELNTSDTPVTSIVCPKYFSKEEYIELIE</sequence>
<name>A0A0F9ZGR9_9MICR</name>
<dbReference type="GeneID" id="36319973"/>
<keyword evidence="2" id="KW-1185">Reference proteome</keyword>
<organism evidence="1 2">
    <name type="scientific">Vairimorpha ceranae</name>
    <dbReference type="NCBI Taxonomy" id="40302"/>
    <lineage>
        <taxon>Eukaryota</taxon>
        <taxon>Fungi</taxon>
        <taxon>Fungi incertae sedis</taxon>
        <taxon>Microsporidia</taxon>
        <taxon>Nosematidae</taxon>
        <taxon>Vairimorpha</taxon>
    </lineage>
</organism>
<comment type="caution">
    <text evidence="1">The sequence shown here is derived from an EMBL/GenBank/DDBJ whole genome shotgun (WGS) entry which is preliminary data.</text>
</comment>
<evidence type="ECO:0000313" key="1">
    <source>
        <dbReference type="EMBL" id="KKO76464.1"/>
    </source>
</evidence>